<keyword evidence="7" id="KW-1185">Reference proteome</keyword>
<dbReference type="Gene3D" id="1.10.3900.10">
    <property type="entry name" value="YacF-like"/>
    <property type="match status" value="1"/>
</dbReference>
<organism evidence="6 7">
    <name type="scientific">Thiorhodovibrio frisius</name>
    <dbReference type="NCBI Taxonomy" id="631362"/>
    <lineage>
        <taxon>Bacteria</taxon>
        <taxon>Pseudomonadati</taxon>
        <taxon>Pseudomonadota</taxon>
        <taxon>Gammaproteobacteria</taxon>
        <taxon>Chromatiales</taxon>
        <taxon>Chromatiaceae</taxon>
        <taxon>Thiorhodovibrio</taxon>
    </lineage>
</organism>
<dbReference type="Pfam" id="PF07072">
    <property type="entry name" value="ZapD"/>
    <property type="match status" value="1"/>
</dbReference>
<dbReference type="GO" id="GO:0000917">
    <property type="term" value="P:division septum assembly"/>
    <property type="evidence" value="ECO:0007669"/>
    <property type="project" value="UniProtKB-KW"/>
</dbReference>
<gene>
    <name evidence="5" type="primary">zapD</name>
    <name evidence="6" type="ORF">Thi970DRAFT_02206</name>
</gene>
<dbReference type="InterPro" id="IPR027462">
    <property type="entry name" value="ZapD_C"/>
</dbReference>
<evidence type="ECO:0000256" key="2">
    <source>
        <dbReference type="ARBA" id="ARBA00022618"/>
    </source>
</evidence>
<dbReference type="Proteomes" id="UP000002964">
    <property type="component" value="Unassembled WGS sequence"/>
</dbReference>
<protein>
    <recommendedName>
        <fullName evidence="5">Cell division protein ZapD</fullName>
    </recommendedName>
    <alternativeName>
        <fullName evidence="5">Z ring-associated protein D</fullName>
    </alternativeName>
</protein>
<evidence type="ECO:0000256" key="4">
    <source>
        <dbReference type="ARBA" id="ARBA00023306"/>
    </source>
</evidence>
<dbReference type="STRING" id="631362.Thi970DRAFT_02206"/>
<proteinExistence type="inferred from homology"/>
<dbReference type="eggNOG" id="COG4582">
    <property type="taxonomic scope" value="Bacteria"/>
</dbReference>
<dbReference type="SUPFAM" id="SSF160950">
    <property type="entry name" value="YacF-like"/>
    <property type="match status" value="1"/>
</dbReference>
<comment type="function">
    <text evidence="5">Cell division factor that enhances FtsZ-ring assembly. Directly interacts with FtsZ and promotes bundling of FtsZ protofilaments, with a reduction in FtsZ GTPase activity.</text>
</comment>
<comment type="similarity">
    <text evidence="5">Belongs to the ZapD family.</text>
</comment>
<accession>H8YZ42</accession>
<keyword evidence="3 5" id="KW-0717">Septation</keyword>
<dbReference type="PANTHER" id="PTHR39455">
    <property type="entry name" value="CELL DIVISION PROTEIN ZAPD"/>
    <property type="match status" value="1"/>
</dbReference>
<reference evidence="6 7" key="2">
    <citation type="submission" date="2011-11" db="EMBL/GenBank/DDBJ databases">
        <authorList>
            <consortium name="US DOE Joint Genome Institute"/>
            <person name="Lucas S."/>
            <person name="Han J."/>
            <person name="Lapidus A."/>
            <person name="Cheng J.-F."/>
            <person name="Goodwin L."/>
            <person name="Pitluck S."/>
            <person name="Peters L."/>
            <person name="Ovchinnikova G."/>
            <person name="Zhang X."/>
            <person name="Detter J.C."/>
            <person name="Han C."/>
            <person name="Tapia R."/>
            <person name="Land M."/>
            <person name="Hauser L."/>
            <person name="Kyrpides N."/>
            <person name="Ivanova N."/>
            <person name="Pagani I."/>
            <person name="Vogl K."/>
            <person name="Liu Z."/>
            <person name="Overmann J."/>
            <person name="Frigaard N.-U."/>
            <person name="Bryant D."/>
            <person name="Woyke T."/>
        </authorList>
    </citation>
    <scope>NUCLEOTIDE SEQUENCE [LARGE SCALE GENOMIC DNA]</scope>
    <source>
        <strain evidence="6 7">970</strain>
    </source>
</reference>
<sequence>MSDITVFEHPLNERIRTFLRLEHLFEKYDHFRIDETTWGTRAALEGLLDILAITSRSDIKSELAKELDRNANALGRVRDQPGVDPTMLDDVLAKLGKAQRSMIELHGQIGAGAREDDFMKAIAQRNSIPGGACSFDLPHYHHLLTKSSEARAQLLARWSTDLDPVKHAIDLILSLARSSSNARSVTAHQGFFQETLETGAPTQLIRVALNPELDCFPEISGHRNRFSIRFLTAKDTSRPTQTAADIAFKLTCCVF</sequence>
<evidence type="ECO:0000256" key="3">
    <source>
        <dbReference type="ARBA" id="ARBA00023210"/>
    </source>
</evidence>
<dbReference type="GO" id="GO:0043093">
    <property type="term" value="P:FtsZ-dependent cytokinesis"/>
    <property type="evidence" value="ECO:0007669"/>
    <property type="project" value="UniProtKB-UniRule"/>
</dbReference>
<dbReference type="AlphaFoldDB" id="H8YZ42"/>
<keyword evidence="1 5" id="KW-0963">Cytoplasm</keyword>
<evidence type="ECO:0000256" key="5">
    <source>
        <dbReference type="HAMAP-Rule" id="MF_01092"/>
    </source>
</evidence>
<dbReference type="GO" id="GO:0032153">
    <property type="term" value="C:cell division site"/>
    <property type="evidence" value="ECO:0007669"/>
    <property type="project" value="TreeGrafter"/>
</dbReference>
<name>H8YZ42_9GAMM</name>
<dbReference type="HOGENOM" id="CLU_076303_0_1_6"/>
<comment type="subcellular location">
    <subcellularLocation>
        <location evidence="5">Cytoplasm</location>
    </subcellularLocation>
    <text evidence="5">Localizes to mid-cell in an FtsZ-dependent manner.</text>
</comment>
<dbReference type="RefSeq" id="WP_009148553.1">
    <property type="nucleotide sequence ID" value="NZ_CP121471.1"/>
</dbReference>
<dbReference type="Gene3D" id="2.60.440.10">
    <property type="entry name" value="YacF-like domains"/>
    <property type="match status" value="1"/>
</dbReference>
<dbReference type="HAMAP" id="MF_01092">
    <property type="entry name" value="ZapD"/>
    <property type="match status" value="1"/>
</dbReference>
<dbReference type="EMBL" id="JH603169">
    <property type="protein sequence ID" value="EIC21969.1"/>
    <property type="molecule type" value="Genomic_DNA"/>
</dbReference>
<dbReference type="InterPro" id="IPR036268">
    <property type="entry name" value="ZapD_sf"/>
</dbReference>
<dbReference type="PANTHER" id="PTHR39455:SF1">
    <property type="entry name" value="CELL DIVISION PROTEIN ZAPD"/>
    <property type="match status" value="1"/>
</dbReference>
<keyword evidence="2 5" id="KW-0132">Cell division</keyword>
<evidence type="ECO:0000313" key="7">
    <source>
        <dbReference type="Proteomes" id="UP000002964"/>
    </source>
</evidence>
<dbReference type="NCBIfam" id="NF003656">
    <property type="entry name" value="PRK05287.1-4"/>
    <property type="match status" value="1"/>
</dbReference>
<dbReference type="GO" id="GO:0005737">
    <property type="term" value="C:cytoplasm"/>
    <property type="evidence" value="ECO:0007669"/>
    <property type="project" value="UniProtKB-SubCell"/>
</dbReference>
<evidence type="ECO:0000256" key="1">
    <source>
        <dbReference type="ARBA" id="ARBA00022490"/>
    </source>
</evidence>
<reference evidence="7" key="1">
    <citation type="submission" date="2011-06" db="EMBL/GenBank/DDBJ databases">
        <authorList>
            <consortium name="US DOE Joint Genome Institute (JGI-PGF)"/>
            <person name="Lucas S."/>
            <person name="Han J."/>
            <person name="Lapidus A."/>
            <person name="Cheng J.-F."/>
            <person name="Goodwin L."/>
            <person name="Pitluck S."/>
            <person name="Peters L."/>
            <person name="Land M.L."/>
            <person name="Hauser L."/>
            <person name="Vogl K."/>
            <person name="Liu Z."/>
            <person name="Overmann J."/>
            <person name="Frigaard N.-U."/>
            <person name="Bryant D.A."/>
            <person name="Woyke T.J."/>
        </authorList>
    </citation>
    <scope>NUCLEOTIDE SEQUENCE [LARGE SCALE GENOMIC DNA]</scope>
    <source>
        <strain evidence="7">970</strain>
    </source>
</reference>
<keyword evidence="4 5" id="KW-0131">Cell cycle</keyword>
<comment type="subunit">
    <text evidence="5">Interacts with FtsZ.</text>
</comment>
<evidence type="ECO:0000313" key="6">
    <source>
        <dbReference type="EMBL" id="EIC21969.1"/>
    </source>
</evidence>
<dbReference type="InterPro" id="IPR009777">
    <property type="entry name" value="ZapD"/>
</dbReference>